<dbReference type="AlphaFoldDB" id="A0A1Y5FFS8"/>
<organism evidence="2 3">
    <name type="scientific">Halobacteriovorax marinus</name>
    <dbReference type="NCBI Taxonomy" id="97084"/>
    <lineage>
        <taxon>Bacteria</taxon>
        <taxon>Pseudomonadati</taxon>
        <taxon>Bdellovibrionota</taxon>
        <taxon>Bacteriovoracia</taxon>
        <taxon>Bacteriovoracales</taxon>
        <taxon>Halobacteriovoraceae</taxon>
        <taxon>Halobacteriovorax</taxon>
    </lineage>
</organism>
<keyword evidence="1" id="KW-0472">Membrane</keyword>
<accession>A0A1Y5FFS8</accession>
<reference evidence="3" key="1">
    <citation type="journal article" date="2017" name="Proc. Natl. Acad. Sci. U.S.A.">
        <title>Simulation of Deepwater Horizon oil plume reveals substrate specialization within a complex community of hydrocarbon-degraders.</title>
        <authorList>
            <person name="Hu P."/>
            <person name="Dubinsky E.A."/>
            <person name="Probst A.J."/>
            <person name="Wang J."/>
            <person name="Sieber C.M.K."/>
            <person name="Tom L.M."/>
            <person name="Gardinali P."/>
            <person name="Banfield J.F."/>
            <person name="Atlas R.M."/>
            <person name="Andersen G.L."/>
        </authorList>
    </citation>
    <scope>NUCLEOTIDE SEQUENCE [LARGE SCALE GENOMIC DNA]</scope>
</reference>
<proteinExistence type="predicted"/>
<dbReference type="EMBL" id="MAAO01000002">
    <property type="protein sequence ID" value="OUR99606.1"/>
    <property type="molecule type" value="Genomic_DNA"/>
</dbReference>
<gene>
    <name evidence="2" type="ORF">A9Q84_00880</name>
</gene>
<keyword evidence="1" id="KW-1133">Transmembrane helix</keyword>
<sequence>MKTKYEHYIQEFENLNFKDSSVIYKDYSRWKVQRRMIHFTSSVVIVLLLTFSNSNIGTTTSFNVVDDNIYKVQLLGSDKFPSVQVILGEGLSFVSDKFPSVSELRELDFEVSLEGLSILVTSDSKGTKPILLKYYNSDKKYLIKKVYLNIKSL</sequence>
<feature type="transmembrane region" description="Helical" evidence="1">
    <location>
        <begin position="36"/>
        <end position="54"/>
    </location>
</feature>
<evidence type="ECO:0000313" key="3">
    <source>
        <dbReference type="Proteomes" id="UP000196531"/>
    </source>
</evidence>
<dbReference type="Proteomes" id="UP000196531">
    <property type="component" value="Unassembled WGS sequence"/>
</dbReference>
<name>A0A1Y5FFS8_9BACT</name>
<keyword evidence="1" id="KW-0812">Transmembrane</keyword>
<protein>
    <submittedName>
        <fullName evidence="2">Uncharacterized protein</fullName>
    </submittedName>
</protein>
<evidence type="ECO:0000313" key="2">
    <source>
        <dbReference type="EMBL" id="OUR99606.1"/>
    </source>
</evidence>
<evidence type="ECO:0000256" key="1">
    <source>
        <dbReference type="SAM" id="Phobius"/>
    </source>
</evidence>
<comment type="caution">
    <text evidence="2">The sequence shown here is derived from an EMBL/GenBank/DDBJ whole genome shotgun (WGS) entry which is preliminary data.</text>
</comment>